<sequence length="398" mass="45046">MDPLSQIKANLAFTCKHEQIPELSVESDQLFNYARWLERNNQLKQDKAVDGQIERLYRIAAENGHAKANINLQNGSIRRHYALTGEEYLRLSQQLIDAKVATGYYLVGIFLKQGAAGLKQDPEMALRYFRKAADEGSADAQYYVGDKLDSVDFSRNVAIDMYRCAAEQGNGKAAVTLGIYFKHKKQYAEAIEVFQIGVAAGAESAASRLSAGFRNPNQDDPIDYLGQQEDLERADRYKKIWRILANYSYASPKVPEINDIVPLPPAKLPPWDGKLKWLEEREANIPPPKPSEALIEQLAKAKGLDPATGKPLPGSQEFIRTTEFHICHSGQACPRAGFWRVHWLADRTIVKTETIRQFKEGDIFPTWEVKRFIVRPWPLKDKTTLTVEAVEWSFYGDA</sequence>
<dbReference type="PANTHER" id="PTHR11102:SF160">
    <property type="entry name" value="ERAD-ASSOCIATED E3 UBIQUITIN-PROTEIN LIGASE COMPONENT HRD3"/>
    <property type="match status" value="1"/>
</dbReference>
<dbReference type="EMBL" id="FZPC01000037">
    <property type="protein sequence ID" value="SNT49746.1"/>
    <property type="molecule type" value="Genomic_DNA"/>
</dbReference>
<dbReference type="InterPro" id="IPR006597">
    <property type="entry name" value="Sel1-like"/>
</dbReference>
<dbReference type="Pfam" id="PF08238">
    <property type="entry name" value="Sel1"/>
    <property type="match status" value="2"/>
</dbReference>
<dbReference type="SUPFAM" id="SSF81901">
    <property type="entry name" value="HCP-like"/>
    <property type="match status" value="1"/>
</dbReference>
<evidence type="ECO:0000313" key="2">
    <source>
        <dbReference type="EMBL" id="SDK51773.1"/>
    </source>
</evidence>
<protein>
    <recommendedName>
        <fullName evidence="1">DUF6396 domain-containing protein</fullName>
    </recommendedName>
</protein>
<dbReference type="PANTHER" id="PTHR11102">
    <property type="entry name" value="SEL-1-LIKE PROTEIN"/>
    <property type="match status" value="1"/>
</dbReference>
<feature type="domain" description="DUF6396" evidence="1">
    <location>
        <begin position="205"/>
        <end position="312"/>
    </location>
</feature>
<dbReference type="InterPro" id="IPR050767">
    <property type="entry name" value="Sel1_AlgK"/>
</dbReference>
<dbReference type="AlphaFoldDB" id="A0A239N473"/>
<keyword evidence="4" id="KW-1185">Reference proteome</keyword>
<dbReference type="InterPro" id="IPR045653">
    <property type="entry name" value="DUF6396"/>
</dbReference>
<organism evidence="2 5">
    <name type="scientific">Pseudomonas delhiensis</name>
    <dbReference type="NCBI Taxonomy" id="366289"/>
    <lineage>
        <taxon>Bacteria</taxon>
        <taxon>Pseudomonadati</taxon>
        <taxon>Pseudomonadota</taxon>
        <taxon>Gammaproteobacteria</taxon>
        <taxon>Pseudomonadales</taxon>
        <taxon>Pseudomonadaceae</taxon>
        <taxon>Pseudomonas</taxon>
    </lineage>
</organism>
<gene>
    <name evidence="2" type="ORF">SAMN05216189_10413</name>
    <name evidence="3" type="ORF">SAMN06295949_1373</name>
</gene>
<dbReference type="Proteomes" id="UP000198309">
    <property type="component" value="Unassembled WGS sequence"/>
</dbReference>
<dbReference type="SMART" id="SM00671">
    <property type="entry name" value="SEL1"/>
    <property type="match status" value="3"/>
</dbReference>
<evidence type="ECO:0000313" key="4">
    <source>
        <dbReference type="Proteomes" id="UP000198309"/>
    </source>
</evidence>
<evidence type="ECO:0000313" key="3">
    <source>
        <dbReference type="EMBL" id="SNT49746.1"/>
    </source>
</evidence>
<dbReference type="Proteomes" id="UP000199693">
    <property type="component" value="Unassembled WGS sequence"/>
</dbReference>
<proteinExistence type="predicted"/>
<dbReference type="EMBL" id="FNEC01000041">
    <property type="protein sequence ID" value="SDK51773.1"/>
    <property type="molecule type" value="Genomic_DNA"/>
</dbReference>
<dbReference type="RefSeq" id="WP_341845159.1">
    <property type="nucleotide sequence ID" value="NZ_FNEC01000041.1"/>
</dbReference>
<evidence type="ECO:0000313" key="5">
    <source>
        <dbReference type="Proteomes" id="UP000199693"/>
    </source>
</evidence>
<evidence type="ECO:0000259" key="1">
    <source>
        <dbReference type="Pfam" id="PF19933"/>
    </source>
</evidence>
<reference evidence="2 5" key="1">
    <citation type="submission" date="2016-10" db="EMBL/GenBank/DDBJ databases">
        <authorList>
            <person name="de Groot N.N."/>
        </authorList>
    </citation>
    <scope>NUCLEOTIDE SEQUENCE [LARGE SCALE GENOMIC DNA]</scope>
    <source>
        <strain evidence="2 5">CCM 7361</strain>
    </source>
</reference>
<dbReference type="Gene3D" id="1.25.40.10">
    <property type="entry name" value="Tetratricopeptide repeat domain"/>
    <property type="match status" value="1"/>
</dbReference>
<dbReference type="Pfam" id="PF19933">
    <property type="entry name" value="DUF6396"/>
    <property type="match status" value="1"/>
</dbReference>
<reference evidence="3 4" key="2">
    <citation type="submission" date="2017-06" db="EMBL/GenBank/DDBJ databases">
        <authorList>
            <person name="Varghese N."/>
            <person name="Submissions S."/>
        </authorList>
    </citation>
    <scope>NUCLEOTIDE SEQUENCE [LARGE SCALE GENOMIC DNA]</scope>
    <source>
        <strain evidence="3 4">RLD-1</strain>
    </source>
</reference>
<accession>A0A239N473</accession>
<name>A0A239N473_9PSED</name>
<dbReference type="InterPro" id="IPR011990">
    <property type="entry name" value="TPR-like_helical_dom_sf"/>
</dbReference>